<accession>A0A3D9ZYW4</accession>
<reference evidence="1 2" key="1">
    <citation type="submission" date="2018-08" db="EMBL/GenBank/DDBJ databases">
        <title>Sequencing the genomes of 1000 actinobacteria strains.</title>
        <authorList>
            <person name="Klenk H.-P."/>
        </authorList>
    </citation>
    <scope>NUCLEOTIDE SEQUENCE [LARGE SCALE GENOMIC DNA]</scope>
    <source>
        <strain evidence="1 2">DSM 44099</strain>
    </source>
</reference>
<gene>
    <name evidence="1" type="ORF">DFJ67_7467</name>
</gene>
<evidence type="ECO:0000313" key="2">
    <source>
        <dbReference type="Proteomes" id="UP000256913"/>
    </source>
</evidence>
<proteinExistence type="predicted"/>
<name>A0A3D9ZYW4_9ACTN</name>
<protein>
    <submittedName>
        <fullName evidence="1">Uncharacterized protein</fullName>
    </submittedName>
</protein>
<dbReference type="OrthoDB" id="264096at2"/>
<dbReference type="RefSeq" id="WP_116073602.1">
    <property type="nucleotide sequence ID" value="NZ_BONB01000012.1"/>
</dbReference>
<dbReference type="AlphaFoldDB" id="A0A3D9ZYW4"/>
<organism evidence="1 2">
    <name type="scientific">Asanoa ferruginea</name>
    <dbReference type="NCBI Taxonomy" id="53367"/>
    <lineage>
        <taxon>Bacteria</taxon>
        <taxon>Bacillati</taxon>
        <taxon>Actinomycetota</taxon>
        <taxon>Actinomycetes</taxon>
        <taxon>Micromonosporales</taxon>
        <taxon>Micromonosporaceae</taxon>
        <taxon>Asanoa</taxon>
    </lineage>
</organism>
<dbReference type="Proteomes" id="UP000256913">
    <property type="component" value="Unassembled WGS sequence"/>
</dbReference>
<sequence length="463" mass="50005">MSLDAVRAVADAVLYEGYLLYPYRASSRKNQSRWQFGVLGPPGAAERGLGEESSMATQCLLGPGVASVDIHLRFLQLQVRKAQRLGTDGRYADVEALSVAGRTVLSWDEAVEREAVFSGQPVGPAAELRVEISGGEDVEELHDEAGTVVGRVVRRRWPVRAHVRLGSEPDGDYTRVTVAVENAHDGPVSTKDDAVRTSLLGAHLVLRADGPGFVSLVDPPGDAAEAAARCAQHRCWPVLAGPPGTTDLVLGSPIILYDHPEVAEESPGALFDSTEIDEILVLRIMTMTEAEKAEARATDPQVAAIIDRCDGLTPEDLQRLHGIFRDPAPVDLRDLAPADLRDLEPPSFDTGGAPWWDPAADAAVSPETDSVMVDGVRVAKGSLVRVHPRRRADAQDIFFADQVARVTAVLSDVDGGVHVALVLVDDPAADLHDWYGRYFYFAPDEIEPLAGDEEPTQREESRS</sequence>
<comment type="caution">
    <text evidence="1">The sequence shown here is derived from an EMBL/GenBank/DDBJ whole genome shotgun (WGS) entry which is preliminary data.</text>
</comment>
<evidence type="ECO:0000313" key="1">
    <source>
        <dbReference type="EMBL" id="REG01384.1"/>
    </source>
</evidence>
<keyword evidence="2" id="KW-1185">Reference proteome</keyword>
<dbReference type="EMBL" id="QUMQ01000001">
    <property type="protein sequence ID" value="REG01384.1"/>
    <property type="molecule type" value="Genomic_DNA"/>
</dbReference>